<reference evidence="2" key="1">
    <citation type="submission" date="2025-05" db="UniProtKB">
        <authorList>
            <consortium name="Ensembl"/>
        </authorList>
    </citation>
    <scope>IDENTIFICATION</scope>
</reference>
<organism evidence="2 3">
    <name type="scientific">Sus scrofa</name>
    <name type="common">Pig</name>
    <dbReference type="NCBI Taxonomy" id="9823"/>
    <lineage>
        <taxon>Eukaryota</taxon>
        <taxon>Metazoa</taxon>
        <taxon>Chordata</taxon>
        <taxon>Craniata</taxon>
        <taxon>Vertebrata</taxon>
        <taxon>Euteleostomi</taxon>
        <taxon>Mammalia</taxon>
        <taxon>Eutheria</taxon>
        <taxon>Laurasiatheria</taxon>
        <taxon>Artiodactyla</taxon>
        <taxon>Suina</taxon>
        <taxon>Suidae</taxon>
        <taxon>Sus</taxon>
    </lineage>
</organism>
<accession>A0A8D1ADW4</accession>
<keyword evidence="1" id="KW-1133">Transmembrane helix</keyword>
<sequence length="160" mass="17962">MVNRIASLIYFSALSLLVYRNAIDFCILILYPATLPNSWMSSNSFLVESLGFSRYSIMSSANRDSFTSPFPIWIPFISFTSLIAVARTSRTMLKSSGKSGHPCLVPDLSGNSFSFSPLRMMFTVGLSYGLYHVEVGCLYFLPLLELILVIHVFLENGTFW</sequence>
<feature type="transmembrane region" description="Helical" evidence="1">
    <location>
        <begin position="70"/>
        <end position="88"/>
    </location>
</feature>
<protein>
    <submittedName>
        <fullName evidence="2">Uncharacterized protein</fullName>
    </submittedName>
</protein>
<evidence type="ECO:0000256" key="1">
    <source>
        <dbReference type="SAM" id="Phobius"/>
    </source>
</evidence>
<dbReference type="Ensembl" id="ENSSSCT00065099935.1">
    <property type="protein sequence ID" value="ENSSSCP00065043884.1"/>
    <property type="gene ID" value="ENSSSCG00065072711.1"/>
</dbReference>
<keyword evidence="1" id="KW-0812">Transmembrane</keyword>
<feature type="transmembrane region" description="Helical" evidence="1">
    <location>
        <begin position="7"/>
        <end position="31"/>
    </location>
</feature>
<dbReference type="AlphaFoldDB" id="A0A8D1ADW4"/>
<evidence type="ECO:0000313" key="2">
    <source>
        <dbReference type="Ensembl" id="ENSSSCP00035032842.1"/>
    </source>
</evidence>
<keyword evidence="1" id="KW-0472">Membrane</keyword>
<dbReference type="Proteomes" id="UP000694725">
    <property type="component" value="Unplaced"/>
</dbReference>
<dbReference type="Ensembl" id="ENSSSCT00035079835.1">
    <property type="protein sequence ID" value="ENSSSCP00035032842.1"/>
    <property type="gene ID" value="ENSSSCG00035059578.1"/>
</dbReference>
<name>A0A8D1ADW4_PIG</name>
<proteinExistence type="predicted"/>
<dbReference type="Proteomes" id="UP000694720">
    <property type="component" value="Unplaced"/>
</dbReference>
<evidence type="ECO:0000313" key="3">
    <source>
        <dbReference type="Proteomes" id="UP000694720"/>
    </source>
</evidence>
<feature type="transmembrane region" description="Helical" evidence="1">
    <location>
        <begin position="128"/>
        <end position="154"/>
    </location>
</feature>